<protein>
    <submittedName>
        <fullName evidence="2">Class A beta-lactamase-related serine hydrolase</fullName>
    </submittedName>
</protein>
<dbReference type="AlphaFoldDB" id="A0A3M8CZK5"/>
<dbReference type="InterPro" id="IPR001466">
    <property type="entry name" value="Beta-lactam-related"/>
</dbReference>
<feature type="domain" description="Beta-lactamase-related" evidence="1">
    <location>
        <begin position="15"/>
        <end position="360"/>
    </location>
</feature>
<name>A0A3M8CZK5_9BACL</name>
<dbReference type="OrthoDB" id="2461317at2"/>
<comment type="caution">
    <text evidence="2">The sequence shown here is derived from an EMBL/GenBank/DDBJ whole genome shotgun (WGS) entry which is preliminary data.</text>
</comment>
<keyword evidence="2" id="KW-0378">Hydrolase</keyword>
<sequence>MQNNGWVESFEKYAQNWTTEGNVPGVSIGLAQDGQLFYKNGFGFRDVERQLGVTIDTVFGIGSITKSFTCVAIMQLQEAGKLSVHDPVVKYLPEFQLKNSDVGQITIHHFMTNTSGIPPLPTFFATVMRSMEANGAEDHSFPDCNRADTVPIDTYEELMQVISTLDVELLGSPGTEFSYSNDCFALLGAIINRVSGKSYELYVKEHILEPIGMEHTGFFLEELNGYDNITNLYIMRDSGDHKEVVSSPNWWDFPASRGAGALKSTVRDMLRYTDMFCKGGLTSGGSRILTPESVEQMMTPYFPTDMTPGQFYGYGLIITSDYYGKKLVEHSGGIKGVTAHMCFFPETGLAGVALSNIELSPVLAIMSGALNSLENRPPESSHLDSKNYSVSEEALHQIVGDYHSSEFGTLPISLDNGQLMLSFLGENYVLRPFAEDLFVVRAFGTDSSVRFIRAGKNEIVRMAFAGRQFSKEVAANTFENKASGGNEK</sequence>
<evidence type="ECO:0000259" key="1">
    <source>
        <dbReference type="Pfam" id="PF00144"/>
    </source>
</evidence>
<accession>A0A3M8CZK5</accession>
<dbReference type="SUPFAM" id="SSF56601">
    <property type="entry name" value="beta-lactamase/transpeptidase-like"/>
    <property type="match status" value="1"/>
</dbReference>
<organism evidence="2 3">
    <name type="scientific">Brevibacillus fluminis</name>
    <dbReference type="NCBI Taxonomy" id="511487"/>
    <lineage>
        <taxon>Bacteria</taxon>
        <taxon>Bacillati</taxon>
        <taxon>Bacillota</taxon>
        <taxon>Bacilli</taxon>
        <taxon>Bacillales</taxon>
        <taxon>Paenibacillaceae</taxon>
        <taxon>Brevibacillus</taxon>
    </lineage>
</organism>
<dbReference type="GO" id="GO:0016787">
    <property type="term" value="F:hydrolase activity"/>
    <property type="evidence" value="ECO:0007669"/>
    <property type="project" value="UniProtKB-KW"/>
</dbReference>
<dbReference type="Proteomes" id="UP000271031">
    <property type="component" value="Unassembled WGS sequence"/>
</dbReference>
<dbReference type="Gene3D" id="3.40.710.10">
    <property type="entry name" value="DD-peptidase/beta-lactamase superfamily"/>
    <property type="match status" value="1"/>
</dbReference>
<dbReference type="InterPro" id="IPR050491">
    <property type="entry name" value="AmpC-like"/>
</dbReference>
<reference evidence="2 3" key="1">
    <citation type="submission" date="2018-10" db="EMBL/GenBank/DDBJ databases">
        <title>Phylogenomics of Brevibacillus.</title>
        <authorList>
            <person name="Dunlap C."/>
        </authorList>
    </citation>
    <scope>NUCLEOTIDE SEQUENCE [LARGE SCALE GENOMIC DNA]</scope>
    <source>
        <strain evidence="2 3">JCM 15716</strain>
    </source>
</reference>
<proteinExistence type="predicted"/>
<evidence type="ECO:0000313" key="2">
    <source>
        <dbReference type="EMBL" id="RNB81256.1"/>
    </source>
</evidence>
<dbReference type="PANTHER" id="PTHR46825">
    <property type="entry name" value="D-ALANYL-D-ALANINE-CARBOXYPEPTIDASE/ENDOPEPTIDASE AMPH"/>
    <property type="match status" value="1"/>
</dbReference>
<dbReference type="Pfam" id="PF00144">
    <property type="entry name" value="Beta-lactamase"/>
    <property type="match status" value="1"/>
</dbReference>
<dbReference type="Gene3D" id="2.40.128.600">
    <property type="match status" value="1"/>
</dbReference>
<keyword evidence="3" id="KW-1185">Reference proteome</keyword>
<gene>
    <name evidence="2" type="ORF">EDM56_26450</name>
</gene>
<dbReference type="PANTHER" id="PTHR46825:SF9">
    <property type="entry name" value="BETA-LACTAMASE-RELATED DOMAIN-CONTAINING PROTEIN"/>
    <property type="match status" value="1"/>
</dbReference>
<dbReference type="InterPro" id="IPR012338">
    <property type="entry name" value="Beta-lactam/transpept-like"/>
</dbReference>
<evidence type="ECO:0000313" key="3">
    <source>
        <dbReference type="Proteomes" id="UP000271031"/>
    </source>
</evidence>
<dbReference type="RefSeq" id="WP_122920938.1">
    <property type="nucleotide sequence ID" value="NZ_RHHQ01000023.1"/>
</dbReference>
<dbReference type="EMBL" id="RHHQ01000023">
    <property type="protein sequence ID" value="RNB81256.1"/>
    <property type="molecule type" value="Genomic_DNA"/>
</dbReference>